<evidence type="ECO:0000256" key="4">
    <source>
        <dbReference type="ARBA" id="ARBA00023054"/>
    </source>
</evidence>
<comment type="subcellular location">
    <subcellularLocation>
        <location evidence="1">Cytoplasm</location>
        <location evidence="1">Cytoskeleton</location>
        <location evidence="1">Microtubule organizing center</location>
    </subcellularLocation>
</comment>
<dbReference type="GO" id="GO:0005815">
    <property type="term" value="C:microtubule organizing center"/>
    <property type="evidence" value="ECO:0007669"/>
    <property type="project" value="UniProtKB-SubCell"/>
</dbReference>
<dbReference type="GO" id="GO:0008017">
    <property type="term" value="F:microtubule binding"/>
    <property type="evidence" value="ECO:0007669"/>
    <property type="project" value="TreeGrafter"/>
</dbReference>
<evidence type="ECO:0000256" key="3">
    <source>
        <dbReference type="ARBA" id="ARBA00022553"/>
    </source>
</evidence>
<dbReference type="EMBL" id="LXFE01002858">
    <property type="protein sequence ID" value="OLL22747.1"/>
    <property type="molecule type" value="Genomic_DNA"/>
</dbReference>
<comment type="caution">
    <text evidence="10">The sequence shown here is derived from an EMBL/GenBank/DDBJ whole genome shotgun (WGS) entry which is preliminary data.</text>
</comment>
<accession>A0A1U7LJC1</accession>
<dbReference type="OMA" id="EMERMRF"/>
<evidence type="ECO:0000259" key="9">
    <source>
        <dbReference type="Pfam" id="PF10495"/>
    </source>
</evidence>
<evidence type="ECO:0000313" key="10">
    <source>
        <dbReference type="EMBL" id="OLL22747.1"/>
    </source>
</evidence>
<proteinExistence type="predicted"/>
<dbReference type="Pfam" id="PF10495">
    <property type="entry name" value="PACT_coil_coil"/>
    <property type="match status" value="1"/>
</dbReference>
<organism evidence="10 11">
    <name type="scientific">Neolecta irregularis (strain DAH-3)</name>
    <dbReference type="NCBI Taxonomy" id="1198029"/>
    <lineage>
        <taxon>Eukaryota</taxon>
        <taxon>Fungi</taxon>
        <taxon>Dikarya</taxon>
        <taxon>Ascomycota</taxon>
        <taxon>Taphrinomycotina</taxon>
        <taxon>Neolectales</taxon>
        <taxon>Neolectaceae</taxon>
        <taxon>Neolecta</taxon>
    </lineage>
</organism>
<dbReference type="GO" id="GO:0043015">
    <property type="term" value="F:gamma-tubulin binding"/>
    <property type="evidence" value="ECO:0007669"/>
    <property type="project" value="TreeGrafter"/>
</dbReference>
<feature type="compositionally biased region" description="Polar residues" evidence="7">
    <location>
        <begin position="49"/>
        <end position="59"/>
    </location>
</feature>
<dbReference type="GO" id="GO:0035371">
    <property type="term" value="C:microtubule plus-end"/>
    <property type="evidence" value="ECO:0007669"/>
    <property type="project" value="TreeGrafter"/>
</dbReference>
<dbReference type="PANTHER" id="PTHR46930:SF1">
    <property type="entry name" value="CDK5 REGULATORY SUBUNIT-ASSOCIATED PROTEIN 2"/>
    <property type="match status" value="1"/>
</dbReference>
<gene>
    <name evidence="10" type="ORF">NEOLI_002392</name>
</gene>
<dbReference type="GO" id="GO:0000132">
    <property type="term" value="P:establishment of mitotic spindle orientation"/>
    <property type="evidence" value="ECO:0007669"/>
    <property type="project" value="TreeGrafter"/>
</dbReference>
<keyword evidence="5" id="KW-0206">Cytoskeleton</keyword>
<dbReference type="STRING" id="1198029.A0A1U7LJC1"/>
<feature type="coiled-coil region" evidence="6">
    <location>
        <begin position="814"/>
        <end position="841"/>
    </location>
</feature>
<keyword evidence="3" id="KW-0597">Phosphoprotein</keyword>
<evidence type="ECO:0000259" key="8">
    <source>
        <dbReference type="Pfam" id="PF07989"/>
    </source>
</evidence>
<evidence type="ECO:0000256" key="5">
    <source>
        <dbReference type="ARBA" id="ARBA00023212"/>
    </source>
</evidence>
<feature type="coiled-coil region" evidence="6">
    <location>
        <begin position="233"/>
        <end position="652"/>
    </location>
</feature>
<dbReference type="PANTHER" id="PTHR46930">
    <property type="entry name" value="CDK5 REGULATORY SUBUNIT-ASSOCIATED PROTEIN 2"/>
    <property type="match status" value="1"/>
</dbReference>
<dbReference type="Gene3D" id="1.10.287.1490">
    <property type="match status" value="1"/>
</dbReference>
<reference evidence="10 11" key="1">
    <citation type="submission" date="2016-04" db="EMBL/GenBank/DDBJ databases">
        <title>Evolutionary innovation and constraint leading to complex multicellularity in the Ascomycota.</title>
        <authorList>
            <person name="Cisse O."/>
            <person name="Nguyen A."/>
            <person name="Hewitt D.A."/>
            <person name="Jedd G."/>
            <person name="Stajich J.E."/>
        </authorList>
    </citation>
    <scope>NUCLEOTIDE SEQUENCE [LARGE SCALE GENOMIC DNA]</scope>
    <source>
        <strain evidence="10 11">DAH-3</strain>
    </source>
</reference>
<evidence type="ECO:0000313" key="11">
    <source>
        <dbReference type="Proteomes" id="UP000186594"/>
    </source>
</evidence>
<protein>
    <submittedName>
        <fullName evidence="10">Spindle pole body protein pcp1</fullName>
    </submittedName>
</protein>
<feature type="domain" description="Centrosomin N-terminal motif 1" evidence="8">
    <location>
        <begin position="175"/>
        <end position="247"/>
    </location>
</feature>
<sequence>MSSLHGLKTPGKGHASTEVSIDPDDMSFGSKLEKFNPQDLNAVEKSARQKQLSIPTSTPAPRPFKDRTNHHLPIVNQEFTPLLKSSKKAASAFVKRFSGFGRNIQLQSPSLANIDDVVSLDQTNLGDVSRLSDDPTTDISIHNPESISAVSNRTQKSAVIHRVLLGKAGNAAAMTLKEQERVLDDIKKENFALKLQIHFLNERMAKMSPEGIDSALRENVDIKVESTTLKTELKKYKKILYDSEMRIQQLENEMLKSSGTRCLLTHGMTSEERRMMENAIADKDQYKQELQLIQERWNERENQSVLDEKDDDNELVNENAELKAEIEKLLSDKKELEYELDRKVGGALVENGDRDELLNDNADLKSEIEKLSKDKRELERELERKASALNEKEYEIEGLQGNTDLKAEIDQFLADKRNLEQELERKAESLKEKEDEIDRLSKDSDLKAEIERLSANNRNLKHELECKVGALREKEDEINRLSKDPEVKAEIEQLLADNRSLEDELERKAGALEEKEDEIELLNEQLNAAGRSYGEPTDQVEIDLRLHNEHLSSEVNQLRQKIAALAHSKSQVDGTVNYQKKDHANLADKVSDLKVEIKEITADRDALVQDVKQLKTKLLWESDCGKQSVTEIKALKTQLDIVIRERDTLTEKILLNNRTLKSLQEELVVTKREQEAAGRVMQLESKEVNTSSPDEGKLDLKRNLHQLESSLKSKEFQIEDLRQQLLTHEQDFHFERQTLTNEWNAKYKRLEHEKSHLREQLLRSRQREAELSKSNIACEDKASELQGKIYLLESQLQDSEAAEQMKRNDFTSQIDHFSSEKEGLRSKISNLTNQMKSLRDKSLHEQRALQREIQRGQHQQSILNTRIETINVELLRTQSERARISEKHHSVLSKFIGIFGEDTSLYLNVGDDIDVLQIERFAKQISTKHQSELRGLVKQIKYLRARFSREEAFRHDLAFSKKFFLLQVASFEACNHANLAIIEQMGIFPERALRDRRPSLRGVVKAVIFVIRTRHKPF</sequence>
<evidence type="ECO:0000256" key="2">
    <source>
        <dbReference type="ARBA" id="ARBA00022490"/>
    </source>
</evidence>
<dbReference type="AlphaFoldDB" id="A0A1U7LJC1"/>
<dbReference type="GO" id="GO:0097431">
    <property type="term" value="C:mitotic spindle pole"/>
    <property type="evidence" value="ECO:0007669"/>
    <property type="project" value="TreeGrafter"/>
</dbReference>
<evidence type="ECO:0000256" key="1">
    <source>
        <dbReference type="ARBA" id="ARBA00004267"/>
    </source>
</evidence>
<name>A0A1U7LJC1_NEOID</name>
<keyword evidence="4 6" id="KW-0175">Coiled coil</keyword>
<dbReference type="InterPro" id="IPR042791">
    <property type="entry name" value="CDK5RAP2"/>
</dbReference>
<feature type="coiled-coil region" evidence="6">
    <location>
        <begin position="704"/>
        <end position="767"/>
    </location>
</feature>
<dbReference type="Pfam" id="PF07989">
    <property type="entry name" value="Cnn_1N"/>
    <property type="match status" value="1"/>
</dbReference>
<keyword evidence="11" id="KW-1185">Reference proteome</keyword>
<dbReference type="OrthoDB" id="10255000at2759"/>
<keyword evidence="2" id="KW-0963">Cytoplasm</keyword>
<feature type="domain" description="Pericentrin/AKAP-450 centrosomal targeting" evidence="9">
    <location>
        <begin position="946"/>
        <end position="1015"/>
    </location>
</feature>
<evidence type="ECO:0000256" key="7">
    <source>
        <dbReference type="SAM" id="MobiDB-lite"/>
    </source>
</evidence>
<dbReference type="GO" id="GO:0005737">
    <property type="term" value="C:cytoplasm"/>
    <property type="evidence" value="ECO:0007669"/>
    <property type="project" value="UniProtKB-ARBA"/>
</dbReference>
<dbReference type="GO" id="GO:0090266">
    <property type="term" value="P:regulation of mitotic cell cycle spindle assembly checkpoint"/>
    <property type="evidence" value="ECO:0007669"/>
    <property type="project" value="TreeGrafter"/>
</dbReference>
<dbReference type="InterPro" id="IPR012943">
    <property type="entry name" value="Cnn_1N"/>
</dbReference>
<feature type="region of interest" description="Disordered" evidence="7">
    <location>
        <begin position="1"/>
        <end position="68"/>
    </location>
</feature>
<dbReference type="Proteomes" id="UP000186594">
    <property type="component" value="Unassembled WGS sequence"/>
</dbReference>
<dbReference type="InterPro" id="IPR019528">
    <property type="entry name" value="PACT_domain"/>
</dbReference>
<evidence type="ECO:0000256" key="6">
    <source>
        <dbReference type="SAM" id="Coils"/>
    </source>
</evidence>
<dbReference type="GO" id="GO:0007059">
    <property type="term" value="P:chromosome segregation"/>
    <property type="evidence" value="ECO:0007669"/>
    <property type="project" value="TreeGrafter"/>
</dbReference>
<dbReference type="GO" id="GO:0001578">
    <property type="term" value="P:microtubule bundle formation"/>
    <property type="evidence" value="ECO:0007669"/>
    <property type="project" value="TreeGrafter"/>
</dbReference>